<dbReference type="InterPro" id="IPR012816">
    <property type="entry name" value="NADAR"/>
</dbReference>
<dbReference type="Proteomes" id="UP001063166">
    <property type="component" value="Unassembled WGS sequence"/>
</dbReference>
<dbReference type="InterPro" id="IPR037238">
    <property type="entry name" value="YbiA-like_sf"/>
</dbReference>
<evidence type="ECO:0000313" key="3">
    <source>
        <dbReference type="EMBL" id="GLB39194.1"/>
    </source>
</evidence>
<evidence type="ECO:0000259" key="2">
    <source>
        <dbReference type="Pfam" id="PF08719"/>
    </source>
</evidence>
<feature type="region of interest" description="Disordered" evidence="1">
    <location>
        <begin position="215"/>
        <end position="245"/>
    </location>
</feature>
<dbReference type="NCBIfam" id="TIGR02464">
    <property type="entry name" value="ribofla_fusion"/>
    <property type="match status" value="1"/>
</dbReference>
<dbReference type="OrthoDB" id="206452at2759"/>
<dbReference type="CDD" id="cd15457">
    <property type="entry name" value="NADAR"/>
    <property type="match status" value="1"/>
</dbReference>
<proteinExistence type="predicted"/>
<evidence type="ECO:0000313" key="4">
    <source>
        <dbReference type="Proteomes" id="UP001063166"/>
    </source>
</evidence>
<reference evidence="3" key="1">
    <citation type="submission" date="2022-07" db="EMBL/GenBank/DDBJ databases">
        <title>The genome of Lyophyllum shimeji provides insight into the initial evolution of ectomycorrhizal fungal genome.</title>
        <authorList>
            <person name="Kobayashi Y."/>
            <person name="Shibata T."/>
            <person name="Hirakawa H."/>
            <person name="Shigenobu S."/>
            <person name="Nishiyama T."/>
            <person name="Yamada A."/>
            <person name="Hasebe M."/>
            <person name="Kawaguchi M."/>
        </authorList>
    </citation>
    <scope>NUCLEOTIDE SEQUENCE</scope>
    <source>
        <strain evidence="3">AT787</strain>
    </source>
</reference>
<keyword evidence="4" id="KW-1185">Reference proteome</keyword>
<dbReference type="SUPFAM" id="SSF143990">
    <property type="entry name" value="YbiA-like"/>
    <property type="match status" value="1"/>
</dbReference>
<comment type="caution">
    <text evidence="3">The sequence shown here is derived from an EMBL/GenBank/DDBJ whole genome shotgun (WGS) entry which is preliminary data.</text>
</comment>
<organism evidence="3 4">
    <name type="scientific">Lyophyllum shimeji</name>
    <name type="common">Hon-shimeji</name>
    <name type="synonym">Tricholoma shimeji</name>
    <dbReference type="NCBI Taxonomy" id="47721"/>
    <lineage>
        <taxon>Eukaryota</taxon>
        <taxon>Fungi</taxon>
        <taxon>Dikarya</taxon>
        <taxon>Basidiomycota</taxon>
        <taxon>Agaricomycotina</taxon>
        <taxon>Agaricomycetes</taxon>
        <taxon>Agaricomycetidae</taxon>
        <taxon>Agaricales</taxon>
        <taxon>Tricholomatineae</taxon>
        <taxon>Lyophyllaceae</taxon>
        <taxon>Lyophyllum</taxon>
    </lineage>
</organism>
<sequence length="420" mass="46897">MALTVTGYTPHEHEAGTGSLAYCVRALPSTVSYYIPSLFGSAHALRQVITLYRYRFAMNSSRTSYIYSNGSPTIEIVEVIDTPQPPPYISRPPSYAPQKAENLCEQCGLWPKVITAQGFEHPFCSKICARKHLQALQTTASPSTNSAPCLGCGTRPQAIDNGMHYPHCSRSCARKWPLTLQRCALPGCNTCITSAFGPFCSPAHVDQSRRRNVLHKKPPAFTPPPPTGLRTGPLSALPQPQRPTQLRHFTRSNPILGSASAPASRQPTPPPKRILFYDKHAPHYGLTNFSKHPVVFEGKRYPTSEHLFQALKFYHHKPHLAEHIRTCSDKPSVAFAEARRYHQEVRPDWHQVNVQKMDTALWHKFTQHPALKAELLATGDAELVEDSPIDAFWGVGHDGRGRNELGKALMRLRKQLRADP</sequence>
<feature type="domain" description="NADAR" evidence="2">
    <location>
        <begin position="276"/>
        <end position="417"/>
    </location>
</feature>
<dbReference type="AlphaFoldDB" id="A0A9P3PPJ4"/>
<dbReference type="Gene3D" id="1.10.357.40">
    <property type="entry name" value="YbiA-like"/>
    <property type="match status" value="1"/>
</dbReference>
<accession>A0A9P3PPJ4</accession>
<dbReference type="EMBL" id="BRPK01000006">
    <property type="protein sequence ID" value="GLB39194.1"/>
    <property type="molecule type" value="Genomic_DNA"/>
</dbReference>
<evidence type="ECO:0000256" key="1">
    <source>
        <dbReference type="SAM" id="MobiDB-lite"/>
    </source>
</evidence>
<dbReference type="Pfam" id="PF08719">
    <property type="entry name" value="NADAR"/>
    <property type="match status" value="1"/>
</dbReference>
<name>A0A9P3PPJ4_LYOSH</name>
<gene>
    <name evidence="3" type="ORF">LshimejAT787_0603560</name>
</gene>
<protein>
    <recommendedName>
        <fullName evidence="2">NADAR domain-containing protein</fullName>
    </recommendedName>
</protein>